<dbReference type="Pfam" id="PF01381">
    <property type="entry name" value="HTH_3"/>
    <property type="match status" value="1"/>
</dbReference>
<proteinExistence type="predicted"/>
<feature type="domain" description="HTH cro/C1-type" evidence="1">
    <location>
        <begin position="9"/>
        <end position="63"/>
    </location>
</feature>
<dbReference type="SMART" id="SM00530">
    <property type="entry name" value="HTH_XRE"/>
    <property type="match status" value="1"/>
</dbReference>
<dbReference type="GO" id="GO:0003677">
    <property type="term" value="F:DNA binding"/>
    <property type="evidence" value="ECO:0007669"/>
    <property type="project" value="InterPro"/>
</dbReference>
<comment type="caution">
    <text evidence="2">The sequence shown here is derived from an EMBL/GenBank/DDBJ whole genome shotgun (WGS) entry which is preliminary data.</text>
</comment>
<dbReference type="PROSITE" id="PS50943">
    <property type="entry name" value="HTH_CROC1"/>
    <property type="match status" value="1"/>
</dbReference>
<accession>A0A511MEC7</accession>
<evidence type="ECO:0000313" key="3">
    <source>
        <dbReference type="Proteomes" id="UP000321424"/>
    </source>
</evidence>
<sequence length="387" mass="42838">MTVDSGERLKTARKRAGMTQKELAAKSGVSLSQVKKIEGGTYNPRLETLRAFAVAMGIRTSKLQVQPDFQAPDADTAAQWSAVWPALSGVVAQPDEPATTEGVQRVLDSVQRMISADRYAEVTALLPDLVRDVDSLEGAGARALKFRVWNMVGSLLAQTRQFEAADEILNRALDIADNGVEVATVVDTNLWAVLRQGRLEDARNMAIRTADDIEPRFSRASVSTVAMWGRLWLKVANAAVRDNQPTEAEDAMSMARAAAYRIGRDIYVERLLGRTFGPLEVGYITGEMHVIAGEPRLTIATAKQLPPPMLEPAGSSRMRHRLDLANAHVQLGNYGDALREMRRVQHTAPEWLVQQRYSRDILGTMISKRRSLTPEMREMASAIRLDY</sequence>
<dbReference type="InterPro" id="IPR001387">
    <property type="entry name" value="Cro/C1-type_HTH"/>
</dbReference>
<gene>
    <name evidence="2" type="ORF">NN4_35320</name>
</gene>
<keyword evidence="3" id="KW-1185">Reference proteome</keyword>
<reference evidence="2 3" key="1">
    <citation type="submission" date="2019-07" db="EMBL/GenBank/DDBJ databases">
        <title>Whole genome shotgun sequence of Nocardia ninae NBRC 108245.</title>
        <authorList>
            <person name="Hosoyama A."/>
            <person name="Uohara A."/>
            <person name="Ohji S."/>
            <person name="Ichikawa N."/>
        </authorList>
    </citation>
    <scope>NUCLEOTIDE SEQUENCE [LARGE SCALE GENOMIC DNA]</scope>
    <source>
        <strain evidence="2 3">NBRC 108245</strain>
    </source>
</reference>
<dbReference type="AlphaFoldDB" id="A0A511MEC7"/>
<protein>
    <recommendedName>
        <fullName evidence="1">HTH cro/C1-type domain-containing protein</fullName>
    </recommendedName>
</protein>
<dbReference type="InterPro" id="IPR010982">
    <property type="entry name" value="Lambda_DNA-bd_dom_sf"/>
</dbReference>
<dbReference type="SUPFAM" id="SSF48452">
    <property type="entry name" value="TPR-like"/>
    <property type="match status" value="1"/>
</dbReference>
<dbReference type="EMBL" id="BJXA01000021">
    <property type="protein sequence ID" value="GEM39013.1"/>
    <property type="molecule type" value="Genomic_DNA"/>
</dbReference>
<dbReference type="RefSeq" id="WP_186818485.1">
    <property type="nucleotide sequence ID" value="NZ_BJXA01000021.1"/>
</dbReference>
<dbReference type="SUPFAM" id="SSF47413">
    <property type="entry name" value="lambda repressor-like DNA-binding domains"/>
    <property type="match status" value="1"/>
</dbReference>
<dbReference type="InterPro" id="IPR011990">
    <property type="entry name" value="TPR-like_helical_dom_sf"/>
</dbReference>
<organism evidence="2 3">
    <name type="scientific">Nocardia ninae NBRC 108245</name>
    <dbReference type="NCBI Taxonomy" id="1210091"/>
    <lineage>
        <taxon>Bacteria</taxon>
        <taxon>Bacillati</taxon>
        <taxon>Actinomycetota</taxon>
        <taxon>Actinomycetes</taxon>
        <taxon>Mycobacteriales</taxon>
        <taxon>Nocardiaceae</taxon>
        <taxon>Nocardia</taxon>
    </lineage>
</organism>
<dbReference type="Proteomes" id="UP000321424">
    <property type="component" value="Unassembled WGS sequence"/>
</dbReference>
<evidence type="ECO:0000259" key="1">
    <source>
        <dbReference type="PROSITE" id="PS50943"/>
    </source>
</evidence>
<name>A0A511MEC7_9NOCA</name>
<dbReference type="Gene3D" id="1.25.40.10">
    <property type="entry name" value="Tetratricopeptide repeat domain"/>
    <property type="match status" value="1"/>
</dbReference>
<evidence type="ECO:0000313" key="2">
    <source>
        <dbReference type="EMBL" id="GEM39013.1"/>
    </source>
</evidence>
<dbReference type="Gene3D" id="1.10.260.40">
    <property type="entry name" value="lambda repressor-like DNA-binding domains"/>
    <property type="match status" value="1"/>
</dbReference>
<dbReference type="CDD" id="cd00093">
    <property type="entry name" value="HTH_XRE"/>
    <property type="match status" value="1"/>
</dbReference>